<dbReference type="PROSITE" id="PS01149">
    <property type="entry name" value="PSI_RSU"/>
    <property type="match status" value="1"/>
</dbReference>
<evidence type="ECO:0000259" key="6">
    <source>
        <dbReference type="SMART" id="SM00363"/>
    </source>
</evidence>
<dbReference type="NCBIfam" id="TIGR00093">
    <property type="entry name" value="pseudouridine synthase"/>
    <property type="match status" value="1"/>
</dbReference>
<evidence type="ECO:0000313" key="7">
    <source>
        <dbReference type="EMBL" id="PWU70258.1"/>
    </source>
</evidence>
<evidence type="ECO:0000256" key="4">
    <source>
        <dbReference type="PROSITE-ProRule" id="PRU00182"/>
    </source>
</evidence>
<dbReference type="InterPro" id="IPR042092">
    <property type="entry name" value="PsdUridine_s_RsuA/RluB/E/F_cat"/>
</dbReference>
<keyword evidence="2 4" id="KW-0694">RNA-binding</keyword>
<dbReference type="GO" id="GO:0003723">
    <property type="term" value="F:RNA binding"/>
    <property type="evidence" value="ECO:0007669"/>
    <property type="project" value="UniProtKB-KW"/>
</dbReference>
<dbReference type="SUPFAM" id="SSF55120">
    <property type="entry name" value="Pseudouridine synthase"/>
    <property type="match status" value="1"/>
</dbReference>
<dbReference type="PANTHER" id="PTHR47683:SF4">
    <property type="entry name" value="PSEUDOURIDINE SYNTHASE"/>
    <property type="match status" value="1"/>
</dbReference>
<dbReference type="PROSITE" id="PS50889">
    <property type="entry name" value="S4"/>
    <property type="match status" value="1"/>
</dbReference>
<keyword evidence="8" id="KW-1185">Reference proteome</keyword>
<reference evidence="7 8" key="1">
    <citation type="submission" date="2018-05" db="EMBL/GenBank/DDBJ databases">
        <title>Genomic analysis of Gracilibacillus dipsosauri DD1 reveals novel features of a salt-tolerant amylase.</title>
        <authorList>
            <person name="Deutch C.E."/>
            <person name="Yang S."/>
        </authorList>
    </citation>
    <scope>NUCLEOTIDE SEQUENCE [LARGE SCALE GENOMIC DNA]</scope>
    <source>
        <strain evidence="7 8">DD1</strain>
    </source>
</reference>
<dbReference type="InterPro" id="IPR000748">
    <property type="entry name" value="PsdUridine_synth_RsuA/RluB/E/F"/>
</dbReference>
<sequence>MRLDKLLANMGIGSRKEVKELIKKKSVSVNGKIIKSNLSIDPEFDRIECNGQVVEYQKYVYFMLHKPSGYLSATRDQEQKTVLDLLKTEDQARSPFPVGRLDKNTEGLLLLTNDGQLAHELLSPKKHVDKTYFAKISGFVTENDVAEFLQGVDIGDYITKPAKLKILKAKEVSEIEVTITEGKFHQVKRMFEAVGKEVLYLKRLTMGSLELDSTLKLGQYRALTDQEIQNILEETKG</sequence>
<dbReference type="PANTHER" id="PTHR47683">
    <property type="entry name" value="PSEUDOURIDINE SYNTHASE FAMILY PROTEIN-RELATED"/>
    <property type="match status" value="1"/>
</dbReference>
<dbReference type="Gene3D" id="3.30.70.1560">
    <property type="entry name" value="Alpha-L RNA-binding motif"/>
    <property type="match status" value="1"/>
</dbReference>
<name>A0A317L5T4_9BACI</name>
<dbReference type="Gene3D" id="3.30.70.580">
    <property type="entry name" value="Pseudouridine synthase I, catalytic domain, N-terminal subdomain"/>
    <property type="match status" value="1"/>
</dbReference>
<dbReference type="InterPro" id="IPR020094">
    <property type="entry name" value="TruA/RsuA/RluB/E/F_N"/>
</dbReference>
<dbReference type="Pfam" id="PF01479">
    <property type="entry name" value="S4"/>
    <property type="match status" value="1"/>
</dbReference>
<dbReference type="GO" id="GO:0120159">
    <property type="term" value="F:rRNA pseudouridine synthase activity"/>
    <property type="evidence" value="ECO:0007669"/>
    <property type="project" value="UniProtKB-ARBA"/>
</dbReference>
<comment type="similarity">
    <text evidence="1 5">Belongs to the pseudouridine synthase RsuA family.</text>
</comment>
<protein>
    <recommendedName>
        <fullName evidence="5">Pseudouridine synthase</fullName>
        <ecNumber evidence="5">5.4.99.-</ecNumber>
    </recommendedName>
</protein>
<dbReference type="GO" id="GO:0005829">
    <property type="term" value="C:cytosol"/>
    <property type="evidence" value="ECO:0007669"/>
    <property type="project" value="UniProtKB-ARBA"/>
</dbReference>
<dbReference type="SUPFAM" id="SSF55174">
    <property type="entry name" value="Alpha-L RNA-binding motif"/>
    <property type="match status" value="1"/>
</dbReference>
<dbReference type="AlphaFoldDB" id="A0A317L5T4"/>
<dbReference type="OrthoDB" id="9807213at2"/>
<comment type="caution">
    <text evidence="7">The sequence shown here is derived from an EMBL/GenBank/DDBJ whole genome shotgun (WGS) entry which is preliminary data.</text>
</comment>
<organism evidence="7 8">
    <name type="scientific">Gracilibacillus dipsosauri</name>
    <dbReference type="NCBI Taxonomy" id="178340"/>
    <lineage>
        <taxon>Bacteria</taxon>
        <taxon>Bacillati</taxon>
        <taxon>Bacillota</taxon>
        <taxon>Bacilli</taxon>
        <taxon>Bacillales</taxon>
        <taxon>Bacillaceae</taxon>
        <taxon>Gracilibacillus</taxon>
    </lineage>
</organism>
<evidence type="ECO:0000313" key="8">
    <source>
        <dbReference type="Proteomes" id="UP000245624"/>
    </source>
</evidence>
<feature type="domain" description="RNA-binding S4" evidence="6">
    <location>
        <begin position="1"/>
        <end position="58"/>
    </location>
</feature>
<dbReference type="EMBL" id="QGTD01000002">
    <property type="protein sequence ID" value="PWU70258.1"/>
    <property type="molecule type" value="Genomic_DNA"/>
</dbReference>
<dbReference type="CDD" id="cd02553">
    <property type="entry name" value="PseudoU_synth_RsuA"/>
    <property type="match status" value="1"/>
</dbReference>
<gene>
    <name evidence="7" type="ORF">DLJ74_01305</name>
</gene>
<accession>A0A317L5T4</accession>
<dbReference type="InterPro" id="IPR036986">
    <property type="entry name" value="S4_RNA-bd_sf"/>
</dbReference>
<dbReference type="SMART" id="SM00363">
    <property type="entry name" value="S4"/>
    <property type="match status" value="1"/>
</dbReference>
<evidence type="ECO:0000256" key="2">
    <source>
        <dbReference type="ARBA" id="ARBA00022884"/>
    </source>
</evidence>
<evidence type="ECO:0000256" key="3">
    <source>
        <dbReference type="ARBA" id="ARBA00023235"/>
    </source>
</evidence>
<dbReference type="InterPro" id="IPR050343">
    <property type="entry name" value="RsuA_PseudoU_synthase"/>
</dbReference>
<dbReference type="FunFam" id="3.30.70.1560:FF:000001">
    <property type="entry name" value="Pseudouridine synthase"/>
    <property type="match status" value="1"/>
</dbReference>
<proteinExistence type="inferred from homology"/>
<dbReference type="CDD" id="cd00165">
    <property type="entry name" value="S4"/>
    <property type="match status" value="1"/>
</dbReference>
<keyword evidence="3 5" id="KW-0413">Isomerase</keyword>
<dbReference type="RefSeq" id="WP_109983027.1">
    <property type="nucleotide sequence ID" value="NZ_QGTD01000002.1"/>
</dbReference>
<dbReference type="GO" id="GO:0000455">
    <property type="term" value="P:enzyme-directed rRNA pseudouridine synthesis"/>
    <property type="evidence" value="ECO:0007669"/>
    <property type="project" value="UniProtKB-ARBA"/>
</dbReference>
<dbReference type="InterPro" id="IPR006145">
    <property type="entry name" value="PsdUridine_synth_RsuA/RluA"/>
</dbReference>
<evidence type="ECO:0000256" key="1">
    <source>
        <dbReference type="ARBA" id="ARBA00008348"/>
    </source>
</evidence>
<dbReference type="FunFam" id="3.10.290.10:FF:000003">
    <property type="entry name" value="Pseudouridine synthase"/>
    <property type="match status" value="1"/>
</dbReference>
<dbReference type="InterPro" id="IPR002942">
    <property type="entry name" value="S4_RNA-bd"/>
</dbReference>
<dbReference type="InterPro" id="IPR020103">
    <property type="entry name" value="PsdUridine_synth_cat_dom_sf"/>
</dbReference>
<dbReference type="Proteomes" id="UP000245624">
    <property type="component" value="Unassembled WGS sequence"/>
</dbReference>
<dbReference type="Pfam" id="PF00849">
    <property type="entry name" value="PseudoU_synth_2"/>
    <property type="match status" value="1"/>
</dbReference>
<evidence type="ECO:0000256" key="5">
    <source>
        <dbReference type="RuleBase" id="RU003887"/>
    </source>
</evidence>
<dbReference type="EC" id="5.4.99.-" evidence="5"/>
<dbReference type="Gene3D" id="3.10.290.10">
    <property type="entry name" value="RNA-binding S4 domain"/>
    <property type="match status" value="1"/>
</dbReference>
<dbReference type="InterPro" id="IPR018496">
    <property type="entry name" value="PsdUridine_synth_RsuA/RluB_CS"/>
</dbReference>